<keyword evidence="4" id="KW-1185">Reference proteome</keyword>
<protein>
    <recommendedName>
        <fullName evidence="2">Rhodanese domain-containing protein</fullName>
    </recommendedName>
</protein>
<dbReference type="AlphaFoldDB" id="A0AAV2QDG8"/>
<evidence type="ECO:0000313" key="3">
    <source>
        <dbReference type="EMBL" id="CAL4079089.1"/>
    </source>
</evidence>
<evidence type="ECO:0000313" key="4">
    <source>
        <dbReference type="Proteomes" id="UP001497623"/>
    </source>
</evidence>
<feature type="non-terminal residue" evidence="3">
    <location>
        <position position="1"/>
    </location>
</feature>
<feature type="region of interest" description="Disordered" evidence="1">
    <location>
        <begin position="1"/>
        <end position="21"/>
    </location>
</feature>
<evidence type="ECO:0000256" key="1">
    <source>
        <dbReference type="SAM" id="MobiDB-lite"/>
    </source>
</evidence>
<gene>
    <name evidence="3" type="ORF">MNOR_LOCUS10838</name>
</gene>
<dbReference type="SUPFAM" id="SSF52821">
    <property type="entry name" value="Rhodanese/Cell cycle control phosphatase"/>
    <property type="match status" value="1"/>
</dbReference>
<accession>A0AAV2QDG8</accession>
<name>A0AAV2QDG8_MEGNR</name>
<proteinExistence type="predicted"/>
<dbReference type="PROSITE" id="PS50206">
    <property type="entry name" value="RHODANESE_3"/>
    <property type="match status" value="1"/>
</dbReference>
<feature type="compositionally biased region" description="Polar residues" evidence="1">
    <location>
        <begin position="7"/>
        <end position="18"/>
    </location>
</feature>
<dbReference type="Proteomes" id="UP001497623">
    <property type="component" value="Unassembled WGS sequence"/>
</dbReference>
<feature type="domain" description="Rhodanese" evidence="2">
    <location>
        <begin position="74"/>
        <end position="93"/>
    </location>
</feature>
<dbReference type="InterPro" id="IPR001763">
    <property type="entry name" value="Rhodanese-like_dom"/>
</dbReference>
<dbReference type="InterPro" id="IPR036873">
    <property type="entry name" value="Rhodanese-like_dom_sf"/>
</dbReference>
<sequence length="121" mass="13598">DADATNVKANTAPDSNCGKSEEKNVMQKKIVLFDTRAQKEFFVSHLENAHWVGEEPTDTQVALNSENLAQKAFVHNLEGSIFKWANEGRPMINNDGNSTKLCHPYNTVFGLTLNKDLKKYE</sequence>
<reference evidence="3 4" key="1">
    <citation type="submission" date="2024-05" db="EMBL/GenBank/DDBJ databases">
        <authorList>
            <person name="Wallberg A."/>
        </authorList>
    </citation>
    <scope>NUCLEOTIDE SEQUENCE [LARGE SCALE GENOMIC DNA]</scope>
</reference>
<comment type="caution">
    <text evidence="3">The sequence shown here is derived from an EMBL/GenBank/DDBJ whole genome shotgun (WGS) entry which is preliminary data.</text>
</comment>
<dbReference type="EMBL" id="CAXKWB010005572">
    <property type="protein sequence ID" value="CAL4079089.1"/>
    <property type="molecule type" value="Genomic_DNA"/>
</dbReference>
<organism evidence="3 4">
    <name type="scientific">Meganyctiphanes norvegica</name>
    <name type="common">Northern krill</name>
    <name type="synonym">Thysanopoda norvegica</name>
    <dbReference type="NCBI Taxonomy" id="48144"/>
    <lineage>
        <taxon>Eukaryota</taxon>
        <taxon>Metazoa</taxon>
        <taxon>Ecdysozoa</taxon>
        <taxon>Arthropoda</taxon>
        <taxon>Crustacea</taxon>
        <taxon>Multicrustacea</taxon>
        <taxon>Malacostraca</taxon>
        <taxon>Eumalacostraca</taxon>
        <taxon>Eucarida</taxon>
        <taxon>Euphausiacea</taxon>
        <taxon>Euphausiidae</taxon>
        <taxon>Meganyctiphanes</taxon>
    </lineage>
</organism>
<evidence type="ECO:0000259" key="2">
    <source>
        <dbReference type="PROSITE" id="PS50206"/>
    </source>
</evidence>